<dbReference type="HAMAP" id="MF_00460">
    <property type="entry name" value="UPF0125_RnfH"/>
    <property type="match status" value="1"/>
</dbReference>
<dbReference type="Pfam" id="PF03658">
    <property type="entry name" value="Ub-RnfH"/>
    <property type="match status" value="1"/>
</dbReference>
<dbReference type="PANTHER" id="PTHR37483">
    <property type="entry name" value="UPF0125 PROTEIN RATB"/>
    <property type="match status" value="1"/>
</dbReference>
<feature type="compositionally biased region" description="Basic and acidic residues" evidence="3">
    <location>
        <begin position="53"/>
        <end position="64"/>
    </location>
</feature>
<evidence type="ECO:0000256" key="3">
    <source>
        <dbReference type="SAM" id="MobiDB-lite"/>
    </source>
</evidence>
<comment type="similarity">
    <text evidence="1 2">Belongs to the UPF0125 (RnfH) family.</text>
</comment>
<name>Q3JR54_BURP1</name>
<sequence length="269" mass="30518">MARLARLPLRCRAIYGRCPENRIDPPFGGTDVRPRHRRGRLPELPALVRRRRDSPPRRNRDGGAHRHQFQGHQAAFRDPQHAGAADPDRHGVRRRAVSQVHRLLALHAAARGRVQDRVRAALRILEHHSREDHRPRVHAHREYVRRIVREARRSALRQGVTRMPKVQVCYALPERQTLVAVDVPAGASVRDAIAASGVLALHPDIDASALKTGIFGKLAPLDAPVADGDRVEIYRPLIVDPKLARQRRVDKTRREGSIEGRKWLPKDSR</sequence>
<dbReference type="Proteomes" id="UP000002700">
    <property type="component" value="Chromosome I"/>
</dbReference>
<protein>
    <recommendedName>
        <fullName evidence="2">UPF0125 protein BURPS1710b_2557</fullName>
    </recommendedName>
</protein>
<dbReference type="EnsemblBacteria" id="ABA48815">
    <property type="protein sequence ID" value="ABA48815"/>
    <property type="gene ID" value="BURPS1710b_2557"/>
</dbReference>
<proteinExistence type="inferred from homology"/>
<feature type="region of interest" description="Disordered" evidence="3">
    <location>
        <begin position="250"/>
        <end position="269"/>
    </location>
</feature>
<dbReference type="KEGG" id="bpm:BURPS1710b_2557"/>
<evidence type="ECO:0000256" key="2">
    <source>
        <dbReference type="HAMAP-Rule" id="MF_00460"/>
    </source>
</evidence>
<dbReference type="InterPro" id="IPR005346">
    <property type="entry name" value="RnfH"/>
</dbReference>
<dbReference type="SUPFAM" id="SSF54285">
    <property type="entry name" value="MoaD/ThiS"/>
    <property type="match status" value="1"/>
</dbReference>
<evidence type="ECO:0000256" key="1">
    <source>
        <dbReference type="ARBA" id="ARBA00010645"/>
    </source>
</evidence>
<feature type="region of interest" description="Disordered" evidence="3">
    <location>
        <begin position="22"/>
        <end position="91"/>
    </location>
</feature>
<dbReference type="HOGENOM" id="CLU_1033177_0_0_4"/>
<gene>
    <name evidence="4" type="ordered locus">BURPS1710b_2557</name>
</gene>
<evidence type="ECO:0000313" key="5">
    <source>
        <dbReference type="Proteomes" id="UP000002700"/>
    </source>
</evidence>
<dbReference type="NCBIfam" id="NF002490">
    <property type="entry name" value="PRK01777.1"/>
    <property type="match status" value="1"/>
</dbReference>
<dbReference type="InterPro" id="IPR037021">
    <property type="entry name" value="RnfH_sf"/>
</dbReference>
<reference evidence="4 5" key="1">
    <citation type="submission" date="2005-09" db="EMBL/GenBank/DDBJ databases">
        <authorList>
            <person name="Woods D.E."/>
            <person name="Nierman W.C."/>
        </authorList>
    </citation>
    <scope>NUCLEOTIDE SEQUENCE [LARGE SCALE GENOMIC DNA]</scope>
    <source>
        <strain evidence="4 5">1710b</strain>
    </source>
</reference>
<dbReference type="AlphaFoldDB" id="Q3JR54"/>
<dbReference type="InterPro" id="IPR016155">
    <property type="entry name" value="Mopterin_synth/thiamin_S_b"/>
</dbReference>
<organism evidence="4 5">
    <name type="scientific">Burkholderia pseudomallei (strain 1710b)</name>
    <dbReference type="NCBI Taxonomy" id="320372"/>
    <lineage>
        <taxon>Bacteria</taxon>
        <taxon>Pseudomonadati</taxon>
        <taxon>Pseudomonadota</taxon>
        <taxon>Betaproteobacteria</taxon>
        <taxon>Burkholderiales</taxon>
        <taxon>Burkholderiaceae</taxon>
        <taxon>Burkholderia</taxon>
        <taxon>pseudomallei group</taxon>
    </lineage>
</organism>
<dbReference type="Gene3D" id="3.10.20.280">
    <property type="entry name" value="RnfH-like"/>
    <property type="match status" value="1"/>
</dbReference>
<evidence type="ECO:0000313" key="4">
    <source>
        <dbReference type="EMBL" id="ABA48815.1"/>
    </source>
</evidence>
<dbReference type="EMBL" id="CP000124">
    <property type="protein sequence ID" value="ABA48815.1"/>
    <property type="molecule type" value="Genomic_DNA"/>
</dbReference>
<dbReference type="PANTHER" id="PTHR37483:SF1">
    <property type="entry name" value="UPF0125 PROTEIN RATB"/>
    <property type="match status" value="1"/>
</dbReference>
<accession>Q3JR54</accession>